<feature type="transmembrane region" description="Helical" evidence="2">
    <location>
        <begin position="167"/>
        <end position="190"/>
    </location>
</feature>
<keyword evidence="2" id="KW-0812">Transmembrane</keyword>
<feature type="compositionally biased region" description="Low complexity" evidence="1">
    <location>
        <begin position="44"/>
        <end position="57"/>
    </location>
</feature>
<accession>A0A5C8I5L7</accession>
<evidence type="ECO:0000256" key="1">
    <source>
        <dbReference type="SAM" id="MobiDB-lite"/>
    </source>
</evidence>
<feature type="transmembrane region" description="Helical" evidence="2">
    <location>
        <begin position="136"/>
        <end position="155"/>
    </location>
</feature>
<evidence type="ECO:0000256" key="2">
    <source>
        <dbReference type="SAM" id="Phobius"/>
    </source>
</evidence>
<dbReference type="Proteomes" id="UP000321034">
    <property type="component" value="Unassembled WGS sequence"/>
</dbReference>
<evidence type="ECO:0000313" key="3">
    <source>
        <dbReference type="EMBL" id="TXK13480.1"/>
    </source>
</evidence>
<keyword evidence="2" id="KW-0472">Membrane</keyword>
<keyword evidence="2" id="KW-1133">Transmembrane helix</keyword>
<name>A0A5C8I5L7_9MICO</name>
<dbReference type="AlphaFoldDB" id="A0A5C8I5L7"/>
<comment type="caution">
    <text evidence="3">The sequence shown here is derived from an EMBL/GenBank/DDBJ whole genome shotgun (WGS) entry which is preliminary data.</text>
</comment>
<dbReference type="InterPro" id="IPR036259">
    <property type="entry name" value="MFS_trans_sf"/>
</dbReference>
<sequence length="207" mass="22067">MSTSASDDRPRPQYGEYASPEEQRARIRQPDATDALLAGQALDAPANPAPVSSAPPATLAEQTRRTPSAPSTSALSRPLTGWRLADRIVTLGLLAYGLVNVIATSVQLFSFEQYANTILGLFGVDQAFTNVAQGQLWGTVAGITMIVGWLLTAALTWRQLRRGRIAFWIPVAGALVVSIAVSIFITVPILNDPAFSELFNQVATSGS</sequence>
<dbReference type="InterPro" id="IPR046231">
    <property type="entry name" value="DUF6264"/>
</dbReference>
<evidence type="ECO:0000313" key="4">
    <source>
        <dbReference type="Proteomes" id="UP000321034"/>
    </source>
</evidence>
<dbReference type="OrthoDB" id="5083906at2"/>
<organism evidence="3 4">
    <name type="scientific">Microbacterium hatanonis</name>
    <dbReference type="NCBI Taxonomy" id="404366"/>
    <lineage>
        <taxon>Bacteria</taxon>
        <taxon>Bacillati</taxon>
        <taxon>Actinomycetota</taxon>
        <taxon>Actinomycetes</taxon>
        <taxon>Micrococcales</taxon>
        <taxon>Microbacteriaceae</taxon>
        <taxon>Microbacterium</taxon>
    </lineage>
</organism>
<dbReference type="RefSeq" id="WP_147894133.1">
    <property type="nucleotide sequence ID" value="NZ_BAAANR010000001.1"/>
</dbReference>
<feature type="region of interest" description="Disordered" evidence="1">
    <location>
        <begin position="1"/>
        <end position="76"/>
    </location>
</feature>
<dbReference type="Pfam" id="PF19779">
    <property type="entry name" value="DUF6264"/>
    <property type="match status" value="1"/>
</dbReference>
<feature type="transmembrane region" description="Helical" evidence="2">
    <location>
        <begin position="88"/>
        <end position="109"/>
    </location>
</feature>
<proteinExistence type="predicted"/>
<dbReference type="EMBL" id="VRSV01000001">
    <property type="protein sequence ID" value="TXK13480.1"/>
    <property type="molecule type" value="Genomic_DNA"/>
</dbReference>
<reference evidence="3 4" key="1">
    <citation type="submission" date="2019-08" db="EMBL/GenBank/DDBJ databases">
        <authorList>
            <person name="Dong K."/>
        </authorList>
    </citation>
    <scope>NUCLEOTIDE SEQUENCE [LARGE SCALE GENOMIC DNA]</scope>
    <source>
        <strain evidence="3 4">JCM14558</strain>
    </source>
</reference>
<dbReference type="SUPFAM" id="SSF103473">
    <property type="entry name" value="MFS general substrate transporter"/>
    <property type="match status" value="1"/>
</dbReference>
<keyword evidence="4" id="KW-1185">Reference proteome</keyword>
<feature type="compositionally biased region" description="Basic and acidic residues" evidence="1">
    <location>
        <begin position="1"/>
        <end position="11"/>
    </location>
</feature>
<protein>
    <submittedName>
        <fullName evidence="3">Uncharacterized protein</fullName>
    </submittedName>
</protein>
<gene>
    <name evidence="3" type="ORF">FVP77_08820</name>
</gene>
<feature type="compositionally biased region" description="Polar residues" evidence="1">
    <location>
        <begin position="65"/>
        <end position="75"/>
    </location>
</feature>
<feature type="compositionally biased region" description="Basic and acidic residues" evidence="1">
    <location>
        <begin position="21"/>
        <end position="31"/>
    </location>
</feature>